<name>A0ABS7RRQ4_9ENTR</name>
<organism evidence="2 3">
    <name type="scientific">Leclercia barmai</name>
    <dbReference type="NCBI Taxonomy" id="2785629"/>
    <lineage>
        <taxon>Bacteria</taxon>
        <taxon>Pseudomonadati</taxon>
        <taxon>Pseudomonadota</taxon>
        <taxon>Gammaproteobacteria</taxon>
        <taxon>Enterobacterales</taxon>
        <taxon>Enterobacteriaceae</taxon>
        <taxon>Leclercia</taxon>
    </lineage>
</organism>
<evidence type="ECO:0000313" key="2">
    <source>
        <dbReference type="EMBL" id="MBZ0056996.1"/>
    </source>
</evidence>
<reference evidence="2 3" key="1">
    <citation type="submission" date="2020-11" db="EMBL/GenBank/DDBJ databases">
        <title>Draft Genome of Enterobacter sp. strain EMC7.</title>
        <authorList>
            <person name="Barman P."/>
            <person name="Sinha S."/>
            <person name="Sen S."/>
            <person name="Chakraborty R."/>
        </authorList>
    </citation>
    <scope>NUCLEOTIDE SEQUENCE [LARGE SCALE GENOMIC DNA]</scope>
    <source>
        <strain evidence="2 3">EMC7</strain>
    </source>
</reference>
<gene>
    <name evidence="2" type="ORF">ITX56_04045</name>
</gene>
<proteinExistence type="predicted"/>
<comment type="caution">
    <text evidence="2">The sequence shown here is derived from an EMBL/GenBank/DDBJ whole genome shotgun (WGS) entry which is preliminary data.</text>
</comment>
<dbReference type="EMBL" id="JADMNK010000001">
    <property type="protein sequence ID" value="MBZ0056996.1"/>
    <property type="molecule type" value="Genomic_DNA"/>
</dbReference>
<evidence type="ECO:0000256" key="1">
    <source>
        <dbReference type="SAM" id="MobiDB-lite"/>
    </source>
</evidence>
<keyword evidence="3" id="KW-1185">Reference proteome</keyword>
<accession>A0ABS7RRQ4</accession>
<feature type="region of interest" description="Disordered" evidence="1">
    <location>
        <begin position="1"/>
        <end position="34"/>
    </location>
</feature>
<sequence length="56" mass="6329">MAVQGRSEAVKPVCQQRDTRRKVRNDATGNVPASWKLSPQQQAFIDLFAEDEAKKQ</sequence>
<dbReference type="RefSeq" id="WP_072036729.1">
    <property type="nucleotide sequence ID" value="NZ_JADMNK010000001.1"/>
</dbReference>
<evidence type="ECO:0000313" key="3">
    <source>
        <dbReference type="Proteomes" id="UP000706580"/>
    </source>
</evidence>
<dbReference type="Proteomes" id="UP000706580">
    <property type="component" value="Unassembled WGS sequence"/>
</dbReference>
<protein>
    <submittedName>
        <fullName evidence="2">Uncharacterized protein</fullName>
    </submittedName>
</protein>